<dbReference type="InterPro" id="IPR002656">
    <property type="entry name" value="Acyl_transf_3_dom"/>
</dbReference>
<organism evidence="3 4">
    <name type="scientific">Colletotrichum lupini</name>
    <dbReference type="NCBI Taxonomy" id="145971"/>
    <lineage>
        <taxon>Eukaryota</taxon>
        <taxon>Fungi</taxon>
        <taxon>Dikarya</taxon>
        <taxon>Ascomycota</taxon>
        <taxon>Pezizomycotina</taxon>
        <taxon>Sordariomycetes</taxon>
        <taxon>Hypocreomycetidae</taxon>
        <taxon>Glomerellales</taxon>
        <taxon>Glomerellaceae</taxon>
        <taxon>Colletotrichum</taxon>
        <taxon>Colletotrichum acutatum species complex</taxon>
    </lineage>
</organism>
<evidence type="ECO:0000313" key="3">
    <source>
        <dbReference type="EMBL" id="UQC81638.1"/>
    </source>
</evidence>
<feature type="transmembrane region" description="Helical" evidence="1">
    <location>
        <begin position="832"/>
        <end position="852"/>
    </location>
</feature>
<dbReference type="EMBL" id="CP019476">
    <property type="protein sequence ID" value="UQC81638.1"/>
    <property type="molecule type" value="Genomic_DNA"/>
</dbReference>
<feature type="transmembrane region" description="Helical" evidence="1">
    <location>
        <begin position="611"/>
        <end position="632"/>
    </location>
</feature>
<gene>
    <name evidence="3" type="ORF">CLUP02_07124</name>
</gene>
<feature type="domain" description="Acyltransferase 3" evidence="2">
    <location>
        <begin position="452"/>
        <end position="858"/>
    </location>
</feature>
<proteinExistence type="predicted"/>
<dbReference type="Proteomes" id="UP000830671">
    <property type="component" value="Chromosome 4"/>
</dbReference>
<evidence type="ECO:0000256" key="1">
    <source>
        <dbReference type="SAM" id="Phobius"/>
    </source>
</evidence>
<protein>
    <submittedName>
        <fullName evidence="3">Acyltransferase</fullName>
    </submittedName>
</protein>
<dbReference type="RefSeq" id="XP_049143263.1">
    <property type="nucleotide sequence ID" value="XM_049286120.1"/>
</dbReference>
<feature type="transmembrane region" description="Helical" evidence="1">
    <location>
        <begin position="554"/>
        <end position="573"/>
    </location>
</feature>
<evidence type="ECO:0000313" key="4">
    <source>
        <dbReference type="Proteomes" id="UP000830671"/>
    </source>
</evidence>
<keyword evidence="3" id="KW-0808">Transferase</keyword>
<feature type="transmembrane region" description="Helical" evidence="1">
    <location>
        <begin position="639"/>
        <end position="659"/>
    </location>
</feature>
<dbReference type="AlphaFoldDB" id="A0A9Q8WFC8"/>
<name>A0A9Q8WFC8_9PEZI</name>
<dbReference type="GO" id="GO:0016747">
    <property type="term" value="F:acyltransferase activity, transferring groups other than amino-acyl groups"/>
    <property type="evidence" value="ECO:0007669"/>
    <property type="project" value="InterPro"/>
</dbReference>
<feature type="transmembrane region" description="Helical" evidence="1">
    <location>
        <begin position="500"/>
        <end position="523"/>
    </location>
</feature>
<keyword evidence="1" id="KW-1133">Transmembrane helix</keyword>
<evidence type="ECO:0000259" key="2">
    <source>
        <dbReference type="Pfam" id="PF01757"/>
    </source>
</evidence>
<keyword evidence="1" id="KW-0472">Membrane</keyword>
<keyword evidence="4" id="KW-1185">Reference proteome</keyword>
<dbReference type="InterPro" id="IPR050879">
    <property type="entry name" value="Acyltransferase_3"/>
</dbReference>
<reference evidence="3" key="1">
    <citation type="journal article" date="2021" name="Mol. Plant Microbe Interact.">
        <title>Complete Genome Sequence of the Plant-Pathogenic Fungus Colletotrichum lupini.</title>
        <authorList>
            <person name="Baroncelli R."/>
            <person name="Pensec F."/>
            <person name="Da Lio D."/>
            <person name="Boufleur T."/>
            <person name="Vicente I."/>
            <person name="Sarrocco S."/>
            <person name="Picot A."/>
            <person name="Baraldi E."/>
            <person name="Sukno S."/>
            <person name="Thon M."/>
            <person name="Le Floch G."/>
        </authorList>
    </citation>
    <scope>NUCLEOTIDE SEQUENCE</scope>
    <source>
        <strain evidence="3">IMI 504893</strain>
    </source>
</reference>
<dbReference type="PANTHER" id="PTHR23028:SF126">
    <property type="entry name" value="ACYLTRANSFERASE 3 DOMAIN-CONTAINING PROTEIN"/>
    <property type="match status" value="1"/>
</dbReference>
<dbReference type="PANTHER" id="PTHR23028">
    <property type="entry name" value="ACETYLTRANSFERASE"/>
    <property type="match status" value="1"/>
</dbReference>
<keyword evidence="3" id="KW-0012">Acyltransferase</keyword>
<accession>A0A9Q8WFC8</accession>
<dbReference type="KEGG" id="clup:CLUP02_07124"/>
<dbReference type="Pfam" id="PF01757">
    <property type="entry name" value="Acyl_transf_3"/>
    <property type="match status" value="1"/>
</dbReference>
<dbReference type="GeneID" id="73341130"/>
<feature type="transmembrane region" description="Helical" evidence="1">
    <location>
        <begin position="712"/>
        <end position="731"/>
    </location>
</feature>
<sequence length="1257" mass="139585">MPLLPWQPGLPECLPEYKPNTNNTYPSALPSSLLLAFPPVIMMFSTSIYQPRQDFSLRYSASRIETQVYDISSTLAVASAKDILSLDSGSPESHQWIPASVDGSWKGGKVGSCPELKSEGATPGVIHQTRKEQMGGDNNCTTKVNRTERGRECKGDNISITFVVVFVKGTAYSRVLLAIADTASQAANTRRKKEKKKGGVLAHLSIHSPPSPSPSLLQHSLFGPSTTARYPYDISNQRPIPPLRFWRFTPLSLGRLAPSVKEQRNAKLAKLPPSLPSGVLFAAKPNFESTQVEFPSSIVNILRFRLCLVAELPAAPGSHVDCDIRRLTRSARADNYTFRKHYLSFEPTSNLRKTPLQGHADDIAIIIAMIPLVVRSLRGAVARISPSAYSYSPLGNVNSNSEPSSPGGSSPPAQSSSLFARLTAILFFLLPSFVQRRLRPNDFKHRRLYPTSWLDGLRGVASLIVFFCHFTEKHIGWFTARAYGVPDENDHVASSPLQLPFFRVIFSGRPMVHIFFIISGFVLSLKSLKQARKHDYDGLHRTLSSSVFRRGFRLFLPTTASTFMILVMIRLGWMGQPLPTLWEQLVDWKNAVWRITFSWQWDITQILPYDVHLWTIPIEFSHSLLLFVVLTGVSRMKTYLRLASVFSIMIYCLKCGHWAGFEFLGGMFLAEVGLIEEARQERKAAALQNKEASDMESPTASDSSSSSLAVRVFKTFLVGNLVFALFVAGWPNQKADITPGMSPLWHNTMEPFFTMGGDLVSFPWYALGAFQIVITLQHIKVLQNLFVTPLAQYLADISYALYLVHGPVLDVFSHRWMPYVWALVGGRDETGVIGRLVAWFLGIVLLGVPTVWGSDVFWRTVDVKSVELARWIESLCTRDEWHIGVGGVEYCDMYYLIGFRTGVSLLTLRVSINRQVAQIQRKMAGHKVRRNLKHLRIAVGNREDGPRGMGNGNGNGNEIVGSDPPDPGRRLHWARGALGPSHPLPCTLAKTQKTRLNGVDKEAEASLVGMVNGGRMSRPGLRRFKSGRRTFQELLVEARVSTGGLRCGVTIEAGAPVPRCHLPFPTTRHEVLKVKYSTYNGRIGTPGSKAGLCSQEAHSFTYSLVFAQVRRITPMNIYKYSEAVTYQGGSTTLVSVPEESAIGSSYLVSAPGEVTVLRRGNVIPPGYIWWPLKPKIFQASPEYPLVLDFCPFPMVLEMSSGRSAPTRLMPIGSGVKWLLTCVCRFRRSTCTTTCGSATGNVDRHEASIKTNMPPVYN</sequence>
<keyword evidence="1" id="KW-0812">Transmembrane</keyword>